<dbReference type="EMBL" id="JAAEEH010000031">
    <property type="protein sequence ID" value="NDL68211.1"/>
    <property type="molecule type" value="Genomic_DNA"/>
</dbReference>
<sequence>MELNERKLKILQAIIKDYLTTAEPVGSRTISKNYNLGISPATIRNEMSDLEELGFIVQPHTSAGRIPSDKAYRLYVDTMLELQKAEFGKLVYLDQLLKSTGRIENLLKEIARLLAQETHYTTFVTTPQYRRAKVKNLQLIDLEEGKLLVVVVTDTNHIKNRTIRVDSRYDQTVLNRLSFQLNEQLYNLSLEEIGKERIESVKQATGEDQIVGKILDALFEIIHEVDDMDIYTSGTTNILHYPEFADLDKASALMRSIEERDVFKDILNTTFDLEDGKVKISIGDENELPDLKACSLITTSYHIHGERVGAIGIIGPKRMDYYNTVYSLRCLIKNMDELLNRL</sequence>
<keyword evidence="2 6" id="KW-0805">Transcription regulation</keyword>
<evidence type="ECO:0000256" key="6">
    <source>
        <dbReference type="HAMAP-Rule" id="MF_00081"/>
    </source>
</evidence>
<dbReference type="GO" id="GO:0045892">
    <property type="term" value="P:negative regulation of DNA-templated transcription"/>
    <property type="evidence" value="ECO:0007669"/>
    <property type="project" value="UniProtKB-UniRule"/>
</dbReference>
<dbReference type="SUPFAM" id="SSF46785">
    <property type="entry name" value="Winged helix' DNA-binding domain"/>
    <property type="match status" value="1"/>
</dbReference>
<dbReference type="Pfam" id="PF01628">
    <property type="entry name" value="HrcA"/>
    <property type="match status" value="1"/>
</dbReference>
<evidence type="ECO:0000256" key="1">
    <source>
        <dbReference type="ARBA" id="ARBA00022491"/>
    </source>
</evidence>
<dbReference type="PIRSF" id="PIRSF005485">
    <property type="entry name" value="HrcA"/>
    <property type="match status" value="1"/>
</dbReference>
<evidence type="ECO:0000256" key="4">
    <source>
        <dbReference type="ARBA" id="ARBA00023163"/>
    </source>
</evidence>
<keyword evidence="4 6" id="KW-0804">Transcription</keyword>
<comment type="function">
    <text evidence="5 6">Negative regulator of class I heat shock genes (grpE-dnaK-dnaJ and groELS operons). Prevents heat-shock induction of these operons.</text>
</comment>
<dbReference type="InterPro" id="IPR001875">
    <property type="entry name" value="DED_dom"/>
</dbReference>
<dbReference type="InterPro" id="IPR036388">
    <property type="entry name" value="WH-like_DNA-bd_sf"/>
</dbReference>
<dbReference type="InterPro" id="IPR023120">
    <property type="entry name" value="WHTH_transcript_rep_HrcA_IDD"/>
</dbReference>
<accession>A0A7X5HX29</accession>
<dbReference type="Gene3D" id="3.30.390.60">
    <property type="entry name" value="Heat-inducible transcription repressor hrca homolog, domain 3"/>
    <property type="match status" value="1"/>
</dbReference>
<dbReference type="InterPro" id="IPR005104">
    <property type="entry name" value="WHTH_HrcA_DNA-bd"/>
</dbReference>
<dbReference type="GO" id="GO:0003677">
    <property type="term" value="F:DNA binding"/>
    <property type="evidence" value="ECO:0007669"/>
    <property type="project" value="InterPro"/>
</dbReference>
<dbReference type="PROSITE" id="PS50168">
    <property type="entry name" value="DED"/>
    <property type="match status" value="1"/>
</dbReference>
<dbReference type="RefSeq" id="WP_162370936.1">
    <property type="nucleotide sequence ID" value="NZ_JAAEEH010000031.1"/>
</dbReference>
<keyword evidence="3 6" id="KW-0346">Stress response</keyword>
<proteinExistence type="inferred from homology"/>
<protein>
    <recommendedName>
        <fullName evidence="6">Heat-inducible transcription repressor HrcA</fullName>
    </recommendedName>
</protein>
<dbReference type="InterPro" id="IPR029016">
    <property type="entry name" value="GAF-like_dom_sf"/>
</dbReference>
<reference evidence="8 9" key="1">
    <citation type="submission" date="2020-01" db="EMBL/GenBank/DDBJ databases">
        <title>Anaeroalcalibacter tamaniensis gen. nov., sp. nov., moderately halophilic strictly anaerobic fermenter bacterium from mud volcano of Taman peninsula.</title>
        <authorList>
            <person name="Frolova A."/>
            <person name="Merkel A.Y."/>
            <person name="Slobodkin A.I."/>
        </authorList>
    </citation>
    <scope>NUCLEOTIDE SEQUENCE [LARGE SCALE GENOMIC DNA]</scope>
    <source>
        <strain evidence="8 9">F-3ap</strain>
    </source>
</reference>
<evidence type="ECO:0000259" key="7">
    <source>
        <dbReference type="PROSITE" id="PS50168"/>
    </source>
</evidence>
<comment type="caution">
    <text evidence="8">The sequence shown here is derived from an EMBL/GenBank/DDBJ whole genome shotgun (WGS) entry which is preliminary data.</text>
</comment>
<evidence type="ECO:0000256" key="2">
    <source>
        <dbReference type="ARBA" id="ARBA00023015"/>
    </source>
</evidence>
<dbReference type="InterPro" id="IPR021153">
    <property type="entry name" value="HrcA_C"/>
</dbReference>
<dbReference type="HAMAP" id="MF_00081">
    <property type="entry name" value="HrcA"/>
    <property type="match status" value="1"/>
</dbReference>
<keyword evidence="1 6" id="KW-0678">Repressor</keyword>
<comment type="similarity">
    <text evidence="6">Belongs to the HrcA family.</text>
</comment>
<dbReference type="InterPro" id="IPR036390">
    <property type="entry name" value="WH_DNA-bd_sf"/>
</dbReference>
<dbReference type="AlphaFoldDB" id="A0A7X5HX29"/>
<dbReference type="SUPFAM" id="SSF55781">
    <property type="entry name" value="GAF domain-like"/>
    <property type="match status" value="1"/>
</dbReference>
<dbReference type="Gene3D" id="1.10.10.10">
    <property type="entry name" value="Winged helix-like DNA-binding domain superfamily/Winged helix DNA-binding domain"/>
    <property type="match status" value="1"/>
</dbReference>
<name>A0A7X5HX29_9FIRM</name>
<keyword evidence="9" id="KW-1185">Reference proteome</keyword>
<dbReference type="NCBIfam" id="TIGR00331">
    <property type="entry name" value="hrcA"/>
    <property type="match status" value="1"/>
</dbReference>
<evidence type="ECO:0000256" key="5">
    <source>
        <dbReference type="ARBA" id="ARBA00055319"/>
    </source>
</evidence>
<dbReference type="InterPro" id="IPR002571">
    <property type="entry name" value="HrcA"/>
</dbReference>
<evidence type="ECO:0000313" key="9">
    <source>
        <dbReference type="Proteomes" id="UP000461585"/>
    </source>
</evidence>
<dbReference type="PANTHER" id="PTHR34824:SF1">
    <property type="entry name" value="HEAT-INDUCIBLE TRANSCRIPTION REPRESSOR HRCA"/>
    <property type="match status" value="1"/>
</dbReference>
<dbReference type="Pfam" id="PF03444">
    <property type="entry name" value="WHD_HrcA"/>
    <property type="match status" value="1"/>
</dbReference>
<evidence type="ECO:0000313" key="8">
    <source>
        <dbReference type="EMBL" id="NDL68211.1"/>
    </source>
</evidence>
<organism evidence="8 9">
    <name type="scientific">Anaerotalea alkaliphila</name>
    <dbReference type="NCBI Taxonomy" id="2662126"/>
    <lineage>
        <taxon>Bacteria</taxon>
        <taxon>Bacillati</taxon>
        <taxon>Bacillota</taxon>
        <taxon>Clostridia</taxon>
        <taxon>Eubacteriales</taxon>
        <taxon>Anaerotalea</taxon>
    </lineage>
</organism>
<evidence type="ECO:0000256" key="3">
    <source>
        <dbReference type="ARBA" id="ARBA00023016"/>
    </source>
</evidence>
<dbReference type="Proteomes" id="UP000461585">
    <property type="component" value="Unassembled WGS sequence"/>
</dbReference>
<feature type="domain" description="DED" evidence="7">
    <location>
        <begin position="48"/>
        <end position="112"/>
    </location>
</feature>
<dbReference type="PANTHER" id="PTHR34824">
    <property type="entry name" value="HEAT-INDUCIBLE TRANSCRIPTION REPRESSOR HRCA"/>
    <property type="match status" value="1"/>
</dbReference>
<gene>
    <name evidence="6 8" type="primary">hrcA</name>
    <name evidence="8" type="ORF">GXN74_10705</name>
</gene>
<dbReference type="FunFam" id="1.10.10.10:FF:000049">
    <property type="entry name" value="Heat-inducible transcription repressor HrcA"/>
    <property type="match status" value="1"/>
</dbReference>
<dbReference type="Gene3D" id="3.30.450.40">
    <property type="match status" value="1"/>
</dbReference>